<dbReference type="AlphaFoldDB" id="A0A080LYH1"/>
<feature type="signal peptide" evidence="2">
    <location>
        <begin position="1"/>
        <end position="25"/>
    </location>
</feature>
<evidence type="ECO:0000256" key="1">
    <source>
        <dbReference type="SAM" id="MobiDB-lite"/>
    </source>
</evidence>
<comment type="caution">
    <text evidence="3">The sequence shown here is derived from an EMBL/GenBank/DDBJ whole genome shotgun (WGS) entry which is preliminary data.</text>
</comment>
<feature type="chain" id="PRO_5001750956" evidence="2">
    <location>
        <begin position="26"/>
        <end position="133"/>
    </location>
</feature>
<gene>
    <name evidence="3" type="ORF">AW09_000833</name>
</gene>
<sequence>MLTHPPYLFARLCVAVLLCVGPALALEEPSEPDPDAAAKIDPSPRNPDMITEKILAQSRAQHAHQQSAAPVPAASASSLRNQDSRMLAARGLAPTVNVCSNVVQTGRGAAQAPVMQNSHTDISCVVAGVVVGR</sequence>
<evidence type="ECO:0000313" key="4">
    <source>
        <dbReference type="Proteomes" id="UP000020077"/>
    </source>
</evidence>
<reference evidence="3 4" key="1">
    <citation type="submission" date="2014-02" db="EMBL/GenBank/DDBJ databases">
        <title>Expanding our view of genomic diversity in Candidatus Accumulibacter clades.</title>
        <authorList>
            <person name="Skennerton C.T."/>
            <person name="Barr J.J."/>
            <person name="Slater F.R."/>
            <person name="Bond P.L."/>
            <person name="Tyson G.W."/>
        </authorList>
    </citation>
    <scope>NUCLEOTIDE SEQUENCE [LARGE SCALE GENOMIC DNA]</scope>
    <source>
        <strain evidence="4">BA-91</strain>
    </source>
</reference>
<accession>A0A080LYH1</accession>
<dbReference type="EMBL" id="JDVG02000143">
    <property type="protein sequence ID" value="KFB73893.1"/>
    <property type="molecule type" value="Genomic_DNA"/>
</dbReference>
<evidence type="ECO:0000313" key="3">
    <source>
        <dbReference type="EMBL" id="KFB73893.1"/>
    </source>
</evidence>
<organism evidence="3 4">
    <name type="scientific">Candidatus Accumulibacter phosphatis</name>
    <dbReference type="NCBI Taxonomy" id="327160"/>
    <lineage>
        <taxon>Bacteria</taxon>
        <taxon>Pseudomonadati</taxon>
        <taxon>Pseudomonadota</taxon>
        <taxon>Betaproteobacteria</taxon>
        <taxon>Candidatus Accumulibacter</taxon>
    </lineage>
</organism>
<feature type="region of interest" description="Disordered" evidence="1">
    <location>
        <begin position="28"/>
        <end position="80"/>
    </location>
</feature>
<evidence type="ECO:0000256" key="2">
    <source>
        <dbReference type="SAM" id="SignalP"/>
    </source>
</evidence>
<protein>
    <submittedName>
        <fullName evidence="3">Uncharacterized protein</fullName>
    </submittedName>
</protein>
<name>A0A080LYH1_9PROT</name>
<keyword evidence="2" id="KW-0732">Signal</keyword>
<dbReference type="Proteomes" id="UP000020077">
    <property type="component" value="Unassembled WGS sequence"/>
</dbReference>
<feature type="compositionally biased region" description="Low complexity" evidence="1">
    <location>
        <begin position="56"/>
        <end position="78"/>
    </location>
</feature>
<proteinExistence type="predicted"/>